<evidence type="ECO:0000256" key="1">
    <source>
        <dbReference type="ARBA" id="ARBA00004604"/>
    </source>
</evidence>
<dbReference type="SUPFAM" id="SSF54928">
    <property type="entry name" value="RNA-binding domain, RBD"/>
    <property type="match status" value="1"/>
</dbReference>
<dbReference type="OrthoDB" id="21467at2759"/>
<dbReference type="GO" id="GO:0003723">
    <property type="term" value="F:RNA binding"/>
    <property type="evidence" value="ECO:0007669"/>
    <property type="project" value="UniProtKB-UniRule"/>
</dbReference>
<dbReference type="GO" id="GO:0005730">
    <property type="term" value="C:nucleolus"/>
    <property type="evidence" value="ECO:0007669"/>
    <property type="project" value="UniProtKB-SubCell"/>
</dbReference>
<protein>
    <submittedName>
        <fullName evidence="7">Putative RNA-binding protein</fullName>
    </submittedName>
</protein>
<name>A0A2V3J003_9FLOR</name>
<feature type="compositionally biased region" description="Low complexity" evidence="5">
    <location>
        <begin position="32"/>
        <end position="42"/>
    </location>
</feature>
<comment type="subcellular location">
    <subcellularLocation>
        <location evidence="1">Nucleus</location>
        <location evidence="1">Nucleolus</location>
    </subcellularLocation>
</comment>
<evidence type="ECO:0000313" key="8">
    <source>
        <dbReference type="Proteomes" id="UP000247409"/>
    </source>
</evidence>
<feature type="domain" description="RRM" evidence="6">
    <location>
        <begin position="158"/>
        <end position="236"/>
    </location>
</feature>
<evidence type="ECO:0000256" key="4">
    <source>
        <dbReference type="PROSITE-ProRule" id="PRU00176"/>
    </source>
</evidence>
<evidence type="ECO:0000259" key="6">
    <source>
        <dbReference type="PROSITE" id="PS50102"/>
    </source>
</evidence>
<dbReference type="InterPro" id="IPR000504">
    <property type="entry name" value="RRM_dom"/>
</dbReference>
<dbReference type="Proteomes" id="UP000247409">
    <property type="component" value="Unassembled WGS sequence"/>
</dbReference>
<evidence type="ECO:0000256" key="3">
    <source>
        <dbReference type="ARBA" id="ARBA00023242"/>
    </source>
</evidence>
<dbReference type="SMART" id="SM00360">
    <property type="entry name" value="RRM"/>
    <property type="match status" value="1"/>
</dbReference>
<comment type="caution">
    <text evidence="7">The sequence shown here is derived from an EMBL/GenBank/DDBJ whole genome shotgun (WGS) entry which is preliminary data.</text>
</comment>
<keyword evidence="2 4" id="KW-0694">RNA-binding</keyword>
<evidence type="ECO:0000256" key="2">
    <source>
        <dbReference type="ARBA" id="ARBA00022884"/>
    </source>
</evidence>
<accession>A0A2V3J003</accession>
<dbReference type="PROSITE" id="PS50102">
    <property type="entry name" value="RRM"/>
    <property type="match status" value="1"/>
</dbReference>
<gene>
    <name evidence="7" type="ORF">BWQ96_02428</name>
</gene>
<keyword evidence="8" id="KW-1185">Reference proteome</keyword>
<dbReference type="Gene3D" id="3.30.70.330">
    <property type="match status" value="1"/>
</dbReference>
<proteinExistence type="predicted"/>
<dbReference type="CDD" id="cd12307">
    <property type="entry name" value="RRM_NIFK_like"/>
    <property type="match status" value="1"/>
</dbReference>
<keyword evidence="3" id="KW-0539">Nucleus</keyword>
<dbReference type="STRING" id="448386.A0A2V3J003"/>
<feature type="compositionally biased region" description="Low complexity" evidence="5">
    <location>
        <begin position="86"/>
        <end position="103"/>
    </location>
</feature>
<feature type="region of interest" description="Disordered" evidence="5">
    <location>
        <begin position="80"/>
        <end position="121"/>
    </location>
</feature>
<organism evidence="7 8">
    <name type="scientific">Gracilariopsis chorda</name>
    <dbReference type="NCBI Taxonomy" id="448386"/>
    <lineage>
        <taxon>Eukaryota</taxon>
        <taxon>Rhodophyta</taxon>
        <taxon>Florideophyceae</taxon>
        <taxon>Rhodymeniophycidae</taxon>
        <taxon>Gracilariales</taxon>
        <taxon>Gracilariaceae</taxon>
        <taxon>Gracilariopsis</taxon>
    </lineage>
</organism>
<dbReference type="InterPro" id="IPR035979">
    <property type="entry name" value="RBD_domain_sf"/>
</dbReference>
<reference evidence="7 8" key="1">
    <citation type="journal article" date="2018" name="Mol. Biol. Evol.">
        <title>Analysis of the draft genome of the red seaweed Gracilariopsis chorda provides insights into genome size evolution in Rhodophyta.</title>
        <authorList>
            <person name="Lee J."/>
            <person name="Yang E.C."/>
            <person name="Graf L."/>
            <person name="Yang J.H."/>
            <person name="Qiu H."/>
            <person name="Zel Zion U."/>
            <person name="Chan C.X."/>
            <person name="Stephens T.G."/>
            <person name="Weber A.P.M."/>
            <person name="Boo G.H."/>
            <person name="Boo S.M."/>
            <person name="Kim K.M."/>
            <person name="Shin Y."/>
            <person name="Jung M."/>
            <person name="Lee S.J."/>
            <person name="Yim H.S."/>
            <person name="Lee J.H."/>
            <person name="Bhattacharya D."/>
            <person name="Yoon H.S."/>
        </authorList>
    </citation>
    <scope>NUCLEOTIDE SEQUENCE [LARGE SCALE GENOMIC DNA]</scope>
    <source>
        <strain evidence="7 8">SKKU-2015</strain>
        <tissue evidence="7">Whole body</tissue>
    </source>
</reference>
<dbReference type="InterPro" id="IPR012677">
    <property type="entry name" value="Nucleotide-bd_a/b_plait_sf"/>
</dbReference>
<feature type="region of interest" description="Disordered" evidence="5">
    <location>
        <begin position="1"/>
        <end position="47"/>
    </location>
</feature>
<sequence length="306" mass="34589">MAPTRKRTAKSPTMAAKPQSQPKTPPPPSKPESPSNSNHSPQIVINPEITESKLKLLEKSPLRRLIPEKDRKAAAAQLIANRRNQSKTSQQTASAQPQTAAKPKPNPPAKGRNGARKDLDKLKLGIVKKKEARRMRWKVRELRKDGKLPHNDSDTDPGVMYLAHIPHGFFEKEITAYFSQFGPVLRVRLSRSVKTARSRGYAFVEFADKQVAQIAADAMDGYLMHRQKLVAKFVPAEKVHPDTFKGANRNFRQIPWSRIERRAMIARAKDPVKLAARSKNILRAARRRQRVLVEQGLTHTLLELPR</sequence>
<dbReference type="Pfam" id="PF00076">
    <property type="entry name" value="RRM_1"/>
    <property type="match status" value="1"/>
</dbReference>
<evidence type="ECO:0000256" key="5">
    <source>
        <dbReference type="SAM" id="MobiDB-lite"/>
    </source>
</evidence>
<dbReference type="AlphaFoldDB" id="A0A2V3J003"/>
<dbReference type="EMBL" id="NBIV01000020">
    <property type="protein sequence ID" value="PXF47746.1"/>
    <property type="molecule type" value="Genomic_DNA"/>
</dbReference>
<dbReference type="PANTHER" id="PTHR46754">
    <property type="entry name" value="MKI67 FHA DOMAIN-INTERACTING NUCLEOLAR PHOSPHOPROTEIN"/>
    <property type="match status" value="1"/>
</dbReference>
<evidence type="ECO:0000313" key="7">
    <source>
        <dbReference type="EMBL" id="PXF47746.1"/>
    </source>
</evidence>